<dbReference type="Pfam" id="PF00072">
    <property type="entry name" value="Response_reg"/>
    <property type="match status" value="1"/>
</dbReference>
<dbReference type="PANTHER" id="PTHR43214:SF43">
    <property type="entry name" value="TWO-COMPONENT RESPONSE REGULATOR"/>
    <property type="match status" value="1"/>
</dbReference>
<dbReference type="SUPFAM" id="SSF46894">
    <property type="entry name" value="C-terminal effector domain of the bipartite response regulators"/>
    <property type="match status" value="1"/>
</dbReference>
<dbReference type="EMBL" id="BAAAPC010000013">
    <property type="protein sequence ID" value="GAA2003086.1"/>
    <property type="molecule type" value="Genomic_DNA"/>
</dbReference>
<protein>
    <submittedName>
        <fullName evidence="6">Response regulator transcription factor</fullName>
    </submittedName>
</protein>
<reference evidence="6 7" key="1">
    <citation type="journal article" date="2019" name="Int. J. Syst. Evol. Microbiol.">
        <title>The Global Catalogue of Microorganisms (GCM) 10K type strain sequencing project: providing services to taxonomists for standard genome sequencing and annotation.</title>
        <authorList>
            <consortium name="The Broad Institute Genomics Platform"/>
            <consortium name="The Broad Institute Genome Sequencing Center for Infectious Disease"/>
            <person name="Wu L."/>
            <person name="Ma J."/>
        </authorList>
    </citation>
    <scope>NUCLEOTIDE SEQUENCE [LARGE SCALE GENOMIC DNA]</scope>
    <source>
        <strain evidence="6 7">JCM 15313</strain>
    </source>
</reference>
<dbReference type="PRINTS" id="PR00038">
    <property type="entry name" value="HTHLUXR"/>
</dbReference>
<name>A0ABN2TB12_9ACTN</name>
<dbReference type="SMART" id="SM00421">
    <property type="entry name" value="HTH_LUXR"/>
    <property type="match status" value="1"/>
</dbReference>
<dbReference type="InterPro" id="IPR058245">
    <property type="entry name" value="NreC/VraR/RcsB-like_REC"/>
</dbReference>
<evidence type="ECO:0000313" key="7">
    <source>
        <dbReference type="Proteomes" id="UP001501585"/>
    </source>
</evidence>
<evidence type="ECO:0000256" key="3">
    <source>
        <dbReference type="PROSITE-ProRule" id="PRU00169"/>
    </source>
</evidence>
<dbReference type="Proteomes" id="UP001501585">
    <property type="component" value="Unassembled WGS sequence"/>
</dbReference>
<gene>
    <name evidence="6" type="ORF">GCM10009799_32760</name>
</gene>
<keyword evidence="7" id="KW-1185">Reference proteome</keyword>
<feature type="domain" description="Response regulatory" evidence="5">
    <location>
        <begin position="18"/>
        <end position="131"/>
    </location>
</feature>
<dbReference type="CDD" id="cd17535">
    <property type="entry name" value="REC_NarL-like"/>
    <property type="match status" value="1"/>
</dbReference>
<dbReference type="SMART" id="SM00448">
    <property type="entry name" value="REC"/>
    <property type="match status" value="1"/>
</dbReference>
<keyword evidence="2" id="KW-0238">DNA-binding</keyword>
<dbReference type="InterPro" id="IPR016032">
    <property type="entry name" value="Sig_transdc_resp-reg_C-effctor"/>
</dbReference>
<dbReference type="SUPFAM" id="SSF52172">
    <property type="entry name" value="CheY-like"/>
    <property type="match status" value="1"/>
</dbReference>
<dbReference type="PROSITE" id="PS00622">
    <property type="entry name" value="HTH_LUXR_1"/>
    <property type="match status" value="1"/>
</dbReference>
<evidence type="ECO:0000259" key="4">
    <source>
        <dbReference type="PROSITE" id="PS50043"/>
    </source>
</evidence>
<dbReference type="InterPro" id="IPR011006">
    <property type="entry name" value="CheY-like_superfamily"/>
</dbReference>
<evidence type="ECO:0000256" key="1">
    <source>
        <dbReference type="ARBA" id="ARBA00022553"/>
    </source>
</evidence>
<comment type="caution">
    <text evidence="6">The sequence shown here is derived from an EMBL/GenBank/DDBJ whole genome shotgun (WGS) entry which is preliminary data.</text>
</comment>
<keyword evidence="1 3" id="KW-0597">Phosphoprotein</keyword>
<dbReference type="InterPro" id="IPR000792">
    <property type="entry name" value="Tscrpt_reg_LuxR_C"/>
</dbReference>
<dbReference type="RefSeq" id="WP_344163504.1">
    <property type="nucleotide sequence ID" value="NZ_BAAAPC010000013.1"/>
</dbReference>
<dbReference type="CDD" id="cd06170">
    <property type="entry name" value="LuxR_C_like"/>
    <property type="match status" value="1"/>
</dbReference>
<organism evidence="6 7">
    <name type="scientific">Nocardiopsis rhodophaea</name>
    <dbReference type="NCBI Taxonomy" id="280238"/>
    <lineage>
        <taxon>Bacteria</taxon>
        <taxon>Bacillati</taxon>
        <taxon>Actinomycetota</taxon>
        <taxon>Actinomycetes</taxon>
        <taxon>Streptosporangiales</taxon>
        <taxon>Nocardiopsidaceae</taxon>
        <taxon>Nocardiopsis</taxon>
    </lineage>
</organism>
<evidence type="ECO:0000313" key="6">
    <source>
        <dbReference type="EMBL" id="GAA2003086.1"/>
    </source>
</evidence>
<evidence type="ECO:0000256" key="2">
    <source>
        <dbReference type="ARBA" id="ARBA00023125"/>
    </source>
</evidence>
<dbReference type="PROSITE" id="PS50043">
    <property type="entry name" value="HTH_LUXR_2"/>
    <property type="match status" value="1"/>
</dbReference>
<accession>A0ABN2TB12</accession>
<dbReference type="InterPro" id="IPR039420">
    <property type="entry name" value="WalR-like"/>
</dbReference>
<evidence type="ECO:0000259" key="5">
    <source>
        <dbReference type="PROSITE" id="PS50110"/>
    </source>
</evidence>
<proteinExistence type="predicted"/>
<dbReference type="Gene3D" id="3.40.50.2300">
    <property type="match status" value="1"/>
</dbReference>
<feature type="domain" description="HTH luxR-type" evidence="4">
    <location>
        <begin position="162"/>
        <end position="228"/>
    </location>
</feature>
<dbReference type="InterPro" id="IPR001789">
    <property type="entry name" value="Sig_transdc_resp-reg_receiver"/>
</dbReference>
<feature type="modified residue" description="4-aspartylphosphate" evidence="3">
    <location>
        <position position="69"/>
    </location>
</feature>
<sequence>MPLSAPDASLPSSPAPISVLAVDDNVVVRAGLVSLLETSEDIRVVGEASNGIQALNETRRHRPDVVLLDVRMPVKDGVSTVEELSAMTKVIMLTHTEDADVIRTALRRGASGYLVHGHFSVEELNRALRDVTSGDGTPLSPVAATVALKEMRSTPLLQPPTPADPTALGLTQREGDILSAAARGLPNKAIASELFLTEKTVKNHVNRIFRKLGVTSRTEAIARWNGVAPADMSNLGR</sequence>
<dbReference type="PROSITE" id="PS50110">
    <property type="entry name" value="RESPONSE_REGULATORY"/>
    <property type="match status" value="1"/>
</dbReference>
<dbReference type="PANTHER" id="PTHR43214">
    <property type="entry name" value="TWO-COMPONENT RESPONSE REGULATOR"/>
    <property type="match status" value="1"/>
</dbReference>
<dbReference type="Pfam" id="PF00196">
    <property type="entry name" value="GerE"/>
    <property type="match status" value="1"/>
</dbReference>